<organism evidence="2 3">
    <name type="scientific">Plakobranchus ocellatus</name>
    <dbReference type="NCBI Taxonomy" id="259542"/>
    <lineage>
        <taxon>Eukaryota</taxon>
        <taxon>Metazoa</taxon>
        <taxon>Spiralia</taxon>
        <taxon>Lophotrochozoa</taxon>
        <taxon>Mollusca</taxon>
        <taxon>Gastropoda</taxon>
        <taxon>Heterobranchia</taxon>
        <taxon>Euthyneura</taxon>
        <taxon>Panpulmonata</taxon>
        <taxon>Sacoglossa</taxon>
        <taxon>Placobranchoidea</taxon>
        <taxon>Plakobranchidae</taxon>
        <taxon>Plakobranchus</taxon>
    </lineage>
</organism>
<evidence type="ECO:0000313" key="3">
    <source>
        <dbReference type="Proteomes" id="UP000735302"/>
    </source>
</evidence>
<feature type="compositionally biased region" description="Basic and acidic residues" evidence="1">
    <location>
        <begin position="61"/>
        <end position="72"/>
    </location>
</feature>
<gene>
    <name evidence="2" type="ORF">PoB_003695300</name>
</gene>
<dbReference type="Proteomes" id="UP000735302">
    <property type="component" value="Unassembled WGS sequence"/>
</dbReference>
<name>A0AAV4ASU3_9GAST</name>
<dbReference type="AlphaFoldDB" id="A0AAV4ASU3"/>
<evidence type="ECO:0000256" key="1">
    <source>
        <dbReference type="SAM" id="MobiDB-lite"/>
    </source>
</evidence>
<proteinExistence type="predicted"/>
<accession>A0AAV4ASU3</accession>
<comment type="caution">
    <text evidence="2">The sequence shown here is derived from an EMBL/GenBank/DDBJ whole genome shotgun (WGS) entry which is preliminary data.</text>
</comment>
<feature type="compositionally biased region" description="Polar residues" evidence="1">
    <location>
        <begin position="10"/>
        <end position="26"/>
    </location>
</feature>
<protein>
    <submittedName>
        <fullName evidence="2">Uncharacterized protein</fullName>
    </submittedName>
</protein>
<keyword evidence="3" id="KW-1185">Reference proteome</keyword>
<feature type="region of interest" description="Disordered" evidence="1">
    <location>
        <begin position="1"/>
        <end position="31"/>
    </location>
</feature>
<reference evidence="2 3" key="1">
    <citation type="journal article" date="2021" name="Elife">
        <title>Chloroplast acquisition without the gene transfer in kleptoplastic sea slugs, Plakobranchus ocellatus.</title>
        <authorList>
            <person name="Maeda T."/>
            <person name="Takahashi S."/>
            <person name="Yoshida T."/>
            <person name="Shimamura S."/>
            <person name="Takaki Y."/>
            <person name="Nagai Y."/>
            <person name="Toyoda A."/>
            <person name="Suzuki Y."/>
            <person name="Arimoto A."/>
            <person name="Ishii H."/>
            <person name="Satoh N."/>
            <person name="Nishiyama T."/>
            <person name="Hasebe M."/>
            <person name="Maruyama T."/>
            <person name="Minagawa J."/>
            <person name="Obokata J."/>
            <person name="Shigenobu S."/>
        </authorList>
    </citation>
    <scope>NUCLEOTIDE SEQUENCE [LARGE SCALE GENOMIC DNA]</scope>
</reference>
<feature type="region of interest" description="Disordered" evidence="1">
    <location>
        <begin position="45"/>
        <end position="78"/>
    </location>
</feature>
<sequence>MSFLDPFVGNPTTKSNLESFGSQADSRSLDTPIPSNVIQIAEQDEQDEITMTQEQPHNFKRQPDNVKKDNQHPKGKKVVLQPDRHGSVTGIERAGKEEDTDGYWWRGLKPTLNELDPIESLKFNQVY</sequence>
<dbReference type="EMBL" id="BLXT01004179">
    <property type="protein sequence ID" value="GFO10448.1"/>
    <property type="molecule type" value="Genomic_DNA"/>
</dbReference>
<evidence type="ECO:0000313" key="2">
    <source>
        <dbReference type="EMBL" id="GFO10448.1"/>
    </source>
</evidence>